<keyword evidence="1" id="KW-0812">Transmembrane</keyword>
<feature type="transmembrane region" description="Helical" evidence="1">
    <location>
        <begin position="264"/>
        <end position="285"/>
    </location>
</feature>
<comment type="caution">
    <text evidence="2">The sequence shown here is derived from an EMBL/GenBank/DDBJ whole genome shotgun (WGS) entry which is preliminary data.</text>
</comment>
<evidence type="ECO:0000313" key="2">
    <source>
        <dbReference type="EMBL" id="TPR43428.1"/>
    </source>
</evidence>
<sequence>MSKINRNLFGLFIIILMILTAVILNNKEIIVPEMAALTVGTLVYQNSNWIYDPVKVCISPSLSAVAGFIVNQFQIIYVAKILLVLILVLILLKFIKSVLAPSFATGLLPIIIDSHELDFIWIVFILTFILAIFVWMQKKYKDSNVPLIMNFNGIGTFLLISIIWIILVMIFNKPHMAAIPPVLVVFYEVIQKDKYEFNTLWRHILALWLSASLGMIIHTFIYSWIVVILISLPMVFAILKILHIKLPASYAFPLLALVLPKDMFFILPIFSLLASTYFLGSVWLYKNIFIK</sequence>
<protein>
    <recommendedName>
        <fullName evidence="4">HPP family protein</fullName>
    </recommendedName>
</protein>
<feature type="transmembrane region" description="Helical" evidence="1">
    <location>
        <begin position="49"/>
        <end position="70"/>
    </location>
</feature>
<dbReference type="EMBL" id="QUBG01000005">
    <property type="protein sequence ID" value="TPR43428.1"/>
    <property type="molecule type" value="Genomic_DNA"/>
</dbReference>
<keyword evidence="1" id="KW-1133">Transmembrane helix</keyword>
<feature type="transmembrane region" description="Helical" evidence="1">
    <location>
        <begin position="119"/>
        <end position="136"/>
    </location>
</feature>
<proteinExistence type="predicted"/>
<dbReference type="Proteomes" id="UP000784700">
    <property type="component" value="Unassembled WGS sequence"/>
</dbReference>
<evidence type="ECO:0000256" key="1">
    <source>
        <dbReference type="SAM" id="Phobius"/>
    </source>
</evidence>
<feature type="transmembrane region" description="Helical" evidence="1">
    <location>
        <begin position="77"/>
        <end position="99"/>
    </location>
</feature>
<evidence type="ECO:0008006" key="4">
    <source>
        <dbReference type="Google" id="ProtNLM"/>
    </source>
</evidence>
<dbReference type="RefSeq" id="WP_140924262.1">
    <property type="nucleotide sequence ID" value="NZ_QUBF01000005.1"/>
</dbReference>
<feature type="transmembrane region" description="Helical" evidence="1">
    <location>
        <begin position="148"/>
        <end position="171"/>
    </location>
</feature>
<dbReference type="GeneID" id="58108538"/>
<evidence type="ECO:0000313" key="3">
    <source>
        <dbReference type="Proteomes" id="UP000784700"/>
    </source>
</evidence>
<accession>A0A9Q8MTV8</accession>
<reference evidence="2" key="1">
    <citation type="submission" date="2018-08" db="EMBL/GenBank/DDBJ databases">
        <title>Comparative genomics of wild bee and flower associated Lactobacillus reveals potential adaptation to the bee host.</title>
        <authorList>
            <person name="Vuong H.Q."/>
            <person name="Mcfrederick Q.S."/>
        </authorList>
    </citation>
    <scope>NUCLEOTIDE SEQUENCE</scope>
    <source>
        <strain evidence="2">HV_63</strain>
    </source>
</reference>
<dbReference type="AlphaFoldDB" id="A0A9Q8MTV8"/>
<gene>
    <name evidence="2" type="ORF">DY130_05265</name>
</gene>
<keyword evidence="1" id="KW-0472">Membrane</keyword>
<feature type="transmembrane region" description="Helical" evidence="1">
    <location>
        <begin position="7"/>
        <end position="24"/>
    </location>
</feature>
<organism evidence="2 3">
    <name type="scientific">Apilactobacillus micheneri</name>
    <dbReference type="NCBI Taxonomy" id="1899430"/>
    <lineage>
        <taxon>Bacteria</taxon>
        <taxon>Bacillati</taxon>
        <taxon>Bacillota</taxon>
        <taxon>Bacilli</taxon>
        <taxon>Lactobacillales</taxon>
        <taxon>Lactobacillaceae</taxon>
        <taxon>Apilactobacillus</taxon>
    </lineage>
</organism>
<feature type="transmembrane region" description="Helical" evidence="1">
    <location>
        <begin position="224"/>
        <end position="244"/>
    </location>
</feature>
<name>A0A9Q8MTV8_9LACO</name>
<feature type="transmembrane region" description="Helical" evidence="1">
    <location>
        <begin position="200"/>
        <end position="217"/>
    </location>
</feature>